<dbReference type="EMBL" id="UZAE01013670">
    <property type="protein sequence ID" value="VDO10844.1"/>
    <property type="molecule type" value="Genomic_DNA"/>
</dbReference>
<accession>A0A0R3TV02</accession>
<dbReference type="OrthoDB" id="10529803at2759"/>
<reference evidence="4" key="1">
    <citation type="submission" date="2017-02" db="UniProtKB">
        <authorList>
            <consortium name="WormBaseParasite"/>
        </authorList>
    </citation>
    <scope>IDENTIFICATION</scope>
</reference>
<evidence type="ECO:0000313" key="2">
    <source>
        <dbReference type="EMBL" id="VDO10844.1"/>
    </source>
</evidence>
<evidence type="ECO:0000313" key="3">
    <source>
        <dbReference type="Proteomes" id="UP000278807"/>
    </source>
</evidence>
<dbReference type="WBParaSite" id="HNAJ_0001162001-mRNA-1">
    <property type="protein sequence ID" value="HNAJ_0001162001-mRNA-1"/>
    <property type="gene ID" value="HNAJ_0001162001"/>
</dbReference>
<dbReference type="Proteomes" id="UP000278807">
    <property type="component" value="Unassembled WGS sequence"/>
</dbReference>
<evidence type="ECO:0000313" key="4">
    <source>
        <dbReference type="WBParaSite" id="HNAJ_0001162001-mRNA-1"/>
    </source>
</evidence>
<organism evidence="4">
    <name type="scientific">Rodentolepis nana</name>
    <name type="common">Dwarf tapeworm</name>
    <name type="synonym">Hymenolepis nana</name>
    <dbReference type="NCBI Taxonomy" id="102285"/>
    <lineage>
        <taxon>Eukaryota</taxon>
        <taxon>Metazoa</taxon>
        <taxon>Spiralia</taxon>
        <taxon>Lophotrochozoa</taxon>
        <taxon>Platyhelminthes</taxon>
        <taxon>Cestoda</taxon>
        <taxon>Eucestoda</taxon>
        <taxon>Cyclophyllidea</taxon>
        <taxon>Hymenolepididae</taxon>
        <taxon>Rodentolepis</taxon>
    </lineage>
</organism>
<name>A0A0R3TV02_RODNA</name>
<keyword evidence="3" id="KW-1185">Reference proteome</keyword>
<evidence type="ECO:0000256" key="1">
    <source>
        <dbReference type="SAM" id="MobiDB-lite"/>
    </source>
</evidence>
<protein>
    <submittedName>
        <fullName evidence="2 4">Uncharacterized protein</fullName>
    </submittedName>
</protein>
<feature type="compositionally biased region" description="Basic and acidic residues" evidence="1">
    <location>
        <begin position="15"/>
        <end position="27"/>
    </location>
</feature>
<gene>
    <name evidence="2" type="ORF">HNAJ_LOCUS11610</name>
</gene>
<reference evidence="2 3" key="2">
    <citation type="submission" date="2018-11" db="EMBL/GenBank/DDBJ databases">
        <authorList>
            <consortium name="Pathogen Informatics"/>
        </authorList>
    </citation>
    <scope>NUCLEOTIDE SEQUENCE [LARGE SCALE GENOMIC DNA]</scope>
</reference>
<feature type="region of interest" description="Disordered" evidence="1">
    <location>
        <begin position="1"/>
        <end position="29"/>
    </location>
</feature>
<dbReference type="AlphaFoldDB" id="A0A0R3TV02"/>
<sequence length="235" mass="26179">MVLKEAKSRMRKSKKLCDGSGSEHGDESTWSTVSTESYVDYIGEPINLPCAMIMTDANEQKTEEQGNAVETKKGITRNARNFINRNQRFIISNKCGKPYIVDTSNDLSDLVNNKDIMEQLPEDKTEISEIVSEIASVSEDEKDILELENSKIVTNFDQLGGDFVSAGSFREVKNLEEKEQHPSVCATNNKISTETQVNERKTGEPQRITFADSQLKSCCGMILIVTIIGNWEGGV</sequence>
<proteinExistence type="predicted"/>